<reference evidence="11" key="2">
    <citation type="journal article" date="2023" name="IMA Fungus">
        <title>Comparative genomic study of the Penicillium genus elucidates a diverse pangenome and 15 lateral gene transfer events.</title>
        <authorList>
            <person name="Petersen C."/>
            <person name="Sorensen T."/>
            <person name="Nielsen M.R."/>
            <person name="Sondergaard T.E."/>
            <person name="Sorensen J.L."/>
            <person name="Fitzpatrick D.A."/>
            <person name="Frisvad J.C."/>
            <person name="Nielsen K.L."/>
        </authorList>
    </citation>
    <scope>NUCLEOTIDE SEQUENCE</scope>
    <source>
        <strain evidence="11">IBT 30069</strain>
    </source>
</reference>
<dbReference type="GO" id="GO:0005783">
    <property type="term" value="C:endoplasmic reticulum"/>
    <property type="evidence" value="ECO:0007669"/>
    <property type="project" value="TreeGrafter"/>
</dbReference>
<comment type="pathway">
    <text evidence="2">Protein modification; protein glycosylation.</text>
</comment>
<keyword evidence="9" id="KW-0326">Glycosidase</keyword>
<comment type="cofactor">
    <cofactor evidence="1 7">
        <name>Ca(2+)</name>
        <dbReference type="ChEBI" id="CHEBI:29108"/>
    </cofactor>
</comment>
<keyword evidence="10" id="KW-0472">Membrane</keyword>
<feature type="transmembrane region" description="Helical" evidence="10">
    <location>
        <begin position="12"/>
        <end position="34"/>
    </location>
</feature>
<feature type="active site" evidence="6">
    <location>
        <position position="318"/>
    </location>
</feature>
<evidence type="ECO:0000256" key="1">
    <source>
        <dbReference type="ARBA" id="ARBA00001913"/>
    </source>
</evidence>
<dbReference type="SUPFAM" id="SSF48225">
    <property type="entry name" value="Seven-hairpin glycosidases"/>
    <property type="match status" value="1"/>
</dbReference>
<feature type="disulfide bond" evidence="8">
    <location>
        <begin position="391"/>
        <end position="420"/>
    </location>
</feature>
<feature type="binding site" evidence="7">
    <location>
        <position position="584"/>
    </location>
    <ligand>
        <name>Ca(2+)</name>
        <dbReference type="ChEBI" id="CHEBI:29108"/>
    </ligand>
</feature>
<evidence type="ECO:0000256" key="4">
    <source>
        <dbReference type="ARBA" id="ARBA00022801"/>
    </source>
</evidence>
<dbReference type="EMBL" id="JAPQKH010000006">
    <property type="protein sequence ID" value="KAJ5093307.1"/>
    <property type="molecule type" value="Genomic_DNA"/>
</dbReference>
<dbReference type="PANTHER" id="PTHR11742">
    <property type="entry name" value="MANNOSYL-OLIGOSACCHARIDE ALPHA-1,2-MANNOSIDASE-RELATED"/>
    <property type="match status" value="1"/>
</dbReference>
<evidence type="ECO:0000313" key="12">
    <source>
        <dbReference type="Proteomes" id="UP001149165"/>
    </source>
</evidence>
<dbReference type="GO" id="GO:0016020">
    <property type="term" value="C:membrane"/>
    <property type="evidence" value="ECO:0007669"/>
    <property type="project" value="InterPro"/>
</dbReference>
<sequence>MPSNRRGRPLTTAFFLLIAAYIFLFQLPFIHFPWSHLRKPIPVINHDARKDNIHLTDARQIYPIKSTIELPTSPSPLPRVQHEFEPESRFERKERLHRQRVVKQEFLHAWNGYKDHAWLRDEVNPVSGKFEDSFSGWGATLVDSLDTLIIMGLDDELELALEALEQIDFTTTFSSEVNVFEIIIRYMGGLIGAHDLTNGKYPILLQKAQELGDMIYHAFDTHNHMPQMRWKWSRSAIGQSIEPMRNTNLAELGSLTLEFTRLTQLTGNPKYYDAVQRITNELDKSQMKTSIPGLWPVSIDAMRLDFTGSEFSIGGCADSTYEYLPKEHIILGAQTDQYEKMYIRALDAIKHNLLFRAVTQDEEKKILFTGDLKVDRRHGNIIQHSSDHLKCFLGGTVGLAAKIFNRPQDLTIARGLTDGCIWAYDSMPTGIMPESFLYTPCEEMDECPWDEKRWYESILRQPLKQKKDLQEAQQIIASEGVPPGMGTAQNTAYKLRPEALESVFYMYRITGDKSYQDAAWRMFQNIEKSTRTKYGHSSIEDVRDPISNMEDKMESYWLAETLKYLYLIFSEPDVVSLDEYVLSTEAHPFKRTSGFI</sequence>
<dbReference type="Proteomes" id="UP001149165">
    <property type="component" value="Unassembled WGS sequence"/>
</dbReference>
<dbReference type="Pfam" id="PF01532">
    <property type="entry name" value="Glyco_hydro_47"/>
    <property type="match status" value="1"/>
</dbReference>
<dbReference type="GO" id="GO:0036503">
    <property type="term" value="P:ERAD pathway"/>
    <property type="evidence" value="ECO:0007669"/>
    <property type="project" value="UniProtKB-ARBA"/>
</dbReference>
<dbReference type="EC" id="3.2.1.-" evidence="9"/>
<dbReference type="PRINTS" id="PR00747">
    <property type="entry name" value="GLYHDRLASE47"/>
</dbReference>
<name>A0A9W9F4E5_9EURO</name>
<keyword evidence="4 9" id="KW-0378">Hydrolase</keyword>
<evidence type="ECO:0000256" key="8">
    <source>
        <dbReference type="PIRSR" id="PIRSR601382-3"/>
    </source>
</evidence>
<gene>
    <name evidence="11" type="ORF">N7456_009168</name>
</gene>
<evidence type="ECO:0000256" key="2">
    <source>
        <dbReference type="ARBA" id="ARBA00004922"/>
    </source>
</evidence>
<dbReference type="InterPro" id="IPR001382">
    <property type="entry name" value="Glyco_hydro_47"/>
</dbReference>
<dbReference type="InterPro" id="IPR012341">
    <property type="entry name" value="6hp_glycosidase-like_sf"/>
</dbReference>
<dbReference type="FunFam" id="1.50.10.10:FF:000037">
    <property type="entry name" value="alpha-1,2-Mannosidase"/>
    <property type="match status" value="1"/>
</dbReference>
<feature type="active site" description="Proton donor" evidence="6">
    <location>
        <position position="434"/>
    </location>
</feature>
<dbReference type="GO" id="GO:0004571">
    <property type="term" value="F:mannosyl-oligosaccharide 1,2-alpha-mannosidase activity"/>
    <property type="evidence" value="ECO:0007669"/>
    <property type="project" value="InterPro"/>
</dbReference>
<proteinExistence type="inferred from homology"/>
<dbReference type="PANTHER" id="PTHR11742:SF49">
    <property type="entry name" value="ALPHA-1,2-MANNOSIDASE"/>
    <property type="match status" value="1"/>
</dbReference>
<keyword evidence="7" id="KW-0106">Calcium</keyword>
<feature type="active site" evidence="6">
    <location>
        <position position="498"/>
    </location>
</feature>
<comment type="similarity">
    <text evidence="3 9">Belongs to the glycosyl hydrolase 47 family.</text>
</comment>
<keyword evidence="10" id="KW-1133">Transmembrane helix</keyword>
<evidence type="ECO:0000256" key="3">
    <source>
        <dbReference type="ARBA" id="ARBA00007658"/>
    </source>
</evidence>
<dbReference type="GO" id="GO:0005975">
    <property type="term" value="P:carbohydrate metabolic process"/>
    <property type="evidence" value="ECO:0007669"/>
    <property type="project" value="InterPro"/>
</dbReference>
<accession>A0A9W9F4E5</accession>
<evidence type="ECO:0000256" key="5">
    <source>
        <dbReference type="ARBA" id="ARBA00023157"/>
    </source>
</evidence>
<evidence type="ECO:0000256" key="10">
    <source>
        <dbReference type="SAM" id="Phobius"/>
    </source>
</evidence>
<dbReference type="Gene3D" id="1.50.10.10">
    <property type="match status" value="1"/>
</dbReference>
<reference evidence="11" key="1">
    <citation type="submission" date="2022-11" db="EMBL/GenBank/DDBJ databases">
        <authorList>
            <person name="Petersen C."/>
        </authorList>
    </citation>
    <scope>NUCLEOTIDE SEQUENCE</scope>
    <source>
        <strain evidence="11">IBT 30069</strain>
    </source>
</reference>
<evidence type="ECO:0000313" key="11">
    <source>
        <dbReference type="EMBL" id="KAJ5093307.1"/>
    </source>
</evidence>
<feature type="active site" description="Proton donor" evidence="6">
    <location>
        <position position="181"/>
    </location>
</feature>
<dbReference type="OrthoDB" id="8118055at2759"/>
<evidence type="ECO:0000256" key="7">
    <source>
        <dbReference type="PIRSR" id="PIRSR601382-2"/>
    </source>
</evidence>
<protein>
    <recommendedName>
        <fullName evidence="9">alpha-1,2-Mannosidase</fullName>
        <ecNumber evidence="9">3.2.1.-</ecNumber>
    </recommendedName>
</protein>
<dbReference type="InterPro" id="IPR050749">
    <property type="entry name" value="Glycosyl_Hydrolase_47"/>
</dbReference>
<dbReference type="GO" id="GO:0005509">
    <property type="term" value="F:calcium ion binding"/>
    <property type="evidence" value="ECO:0007669"/>
    <property type="project" value="InterPro"/>
</dbReference>
<dbReference type="AlphaFoldDB" id="A0A9W9F4E5"/>
<keyword evidence="7" id="KW-0479">Metal-binding</keyword>
<comment type="caution">
    <text evidence="11">The sequence shown here is derived from an EMBL/GenBank/DDBJ whole genome shotgun (WGS) entry which is preliminary data.</text>
</comment>
<keyword evidence="10" id="KW-0812">Transmembrane</keyword>
<keyword evidence="5 8" id="KW-1015">Disulfide bond</keyword>
<organism evidence="11 12">
    <name type="scientific">Penicillium angulare</name>
    <dbReference type="NCBI Taxonomy" id="116970"/>
    <lineage>
        <taxon>Eukaryota</taxon>
        <taxon>Fungi</taxon>
        <taxon>Dikarya</taxon>
        <taxon>Ascomycota</taxon>
        <taxon>Pezizomycotina</taxon>
        <taxon>Eurotiomycetes</taxon>
        <taxon>Eurotiomycetidae</taxon>
        <taxon>Eurotiales</taxon>
        <taxon>Aspergillaceae</taxon>
        <taxon>Penicillium</taxon>
    </lineage>
</organism>
<evidence type="ECO:0000256" key="6">
    <source>
        <dbReference type="PIRSR" id="PIRSR601382-1"/>
    </source>
</evidence>
<evidence type="ECO:0000256" key="9">
    <source>
        <dbReference type="RuleBase" id="RU361193"/>
    </source>
</evidence>
<keyword evidence="12" id="KW-1185">Reference proteome</keyword>
<dbReference type="InterPro" id="IPR036026">
    <property type="entry name" value="Seven-hairpin_glycosidases"/>
</dbReference>